<evidence type="ECO:0000256" key="1">
    <source>
        <dbReference type="SAM" id="MobiDB-lite"/>
    </source>
</evidence>
<comment type="caution">
    <text evidence="2">The sequence shown here is derived from an EMBL/GenBank/DDBJ whole genome shotgun (WGS) entry which is preliminary data.</text>
</comment>
<name>A0ABQ9QGC7_9PEZI</name>
<gene>
    <name evidence="2" type="ORF">CTAM01_17192</name>
</gene>
<dbReference type="RefSeq" id="XP_060372240.1">
    <property type="nucleotide sequence ID" value="XM_060533181.1"/>
</dbReference>
<evidence type="ECO:0000313" key="3">
    <source>
        <dbReference type="Proteomes" id="UP001227543"/>
    </source>
</evidence>
<evidence type="ECO:0000313" key="2">
    <source>
        <dbReference type="EMBL" id="KAK1457659.1"/>
    </source>
</evidence>
<feature type="region of interest" description="Disordered" evidence="1">
    <location>
        <begin position="93"/>
        <end position="123"/>
    </location>
</feature>
<keyword evidence="3" id="KW-1185">Reference proteome</keyword>
<accession>A0ABQ9QGC7</accession>
<organism evidence="2 3">
    <name type="scientific">Colletotrichum tamarilloi</name>
    <dbReference type="NCBI Taxonomy" id="1209934"/>
    <lineage>
        <taxon>Eukaryota</taxon>
        <taxon>Fungi</taxon>
        <taxon>Dikarya</taxon>
        <taxon>Ascomycota</taxon>
        <taxon>Pezizomycotina</taxon>
        <taxon>Sordariomycetes</taxon>
        <taxon>Hypocreomycetidae</taxon>
        <taxon>Glomerellales</taxon>
        <taxon>Glomerellaceae</taxon>
        <taxon>Colletotrichum</taxon>
        <taxon>Colletotrichum acutatum species complex</taxon>
    </lineage>
</organism>
<sequence>MLYVLGKITLPEKTTRGWLIRNVTNRHGEARERLLGWLDNVARARVILDRANMVEDTVFRMLEPGIDSRFHASQIAASVEDLKETLGIKFHSSNLQPHSVGEKGKPSEVKDLTKRKARRTTSD</sequence>
<proteinExistence type="predicted"/>
<protein>
    <submittedName>
        <fullName evidence="2">Uncharacterized protein</fullName>
    </submittedName>
</protein>
<feature type="compositionally biased region" description="Basic and acidic residues" evidence="1">
    <location>
        <begin position="100"/>
        <end position="123"/>
    </location>
</feature>
<reference evidence="2 3" key="1">
    <citation type="submission" date="2016-10" db="EMBL/GenBank/DDBJ databases">
        <title>The genome sequence of Colletotrichum fioriniae PJ7.</title>
        <authorList>
            <person name="Baroncelli R."/>
        </authorList>
    </citation>
    <scope>NUCLEOTIDE SEQUENCE [LARGE SCALE GENOMIC DNA]</scope>
    <source>
        <strain evidence="2 3">Tom-12</strain>
    </source>
</reference>
<dbReference type="Proteomes" id="UP001227543">
    <property type="component" value="Unassembled WGS sequence"/>
</dbReference>
<dbReference type="GeneID" id="85417419"/>
<dbReference type="EMBL" id="MLFU01000397">
    <property type="protein sequence ID" value="KAK1457659.1"/>
    <property type="molecule type" value="Genomic_DNA"/>
</dbReference>